<dbReference type="Proteomes" id="UP000017831">
    <property type="component" value="Unassembled WGS sequence"/>
</dbReference>
<dbReference type="eggNOG" id="COG4771">
    <property type="taxonomic scope" value="Bacteria"/>
</dbReference>
<protein>
    <recommendedName>
        <fullName evidence="3">Outer membrane protein beta-barrel domain-containing protein</fullName>
    </recommendedName>
</protein>
<reference evidence="1 2" key="1">
    <citation type="submission" date="2013-04" db="EMBL/GenBank/DDBJ databases">
        <title>The Genome Sequence of Bacteroides massiliensis DSM 17679.</title>
        <authorList>
            <consortium name="The Broad Institute Genomics Platform"/>
            <person name="Earl A."/>
            <person name="Ward D."/>
            <person name="Feldgarden M."/>
            <person name="Gevers D."/>
            <person name="Martens E."/>
            <person name="Fenner L."/>
            <person name="Roux V."/>
            <person name="Mallet M.N."/>
            <person name="Raoult D."/>
            <person name="Walker B."/>
            <person name="Young S."/>
            <person name="Zeng Q."/>
            <person name="Gargeya S."/>
            <person name="Fitzgerald M."/>
            <person name="Haas B."/>
            <person name="Abouelleil A."/>
            <person name="Allen A.W."/>
            <person name="Alvarado L."/>
            <person name="Arachchi H.M."/>
            <person name="Berlin A.M."/>
            <person name="Chapman S.B."/>
            <person name="Gainer-Dewar J."/>
            <person name="Goldberg J."/>
            <person name="Griggs A."/>
            <person name="Gujja S."/>
            <person name="Hansen M."/>
            <person name="Howarth C."/>
            <person name="Imamovic A."/>
            <person name="Ireland A."/>
            <person name="Larimer J."/>
            <person name="McCowan C."/>
            <person name="Murphy C."/>
            <person name="Pearson M."/>
            <person name="Poon T.W."/>
            <person name="Priest M."/>
            <person name="Roberts A."/>
            <person name="Saif S."/>
            <person name="Shea T."/>
            <person name="Sisk P."/>
            <person name="Sykes S."/>
            <person name="Wortman J."/>
            <person name="Nusbaum C."/>
            <person name="Birren B."/>
        </authorList>
    </citation>
    <scope>NUCLEOTIDE SEQUENCE [LARGE SCALE GENOMIC DNA]</scope>
    <source>
        <strain evidence="2">B84634 / Timone 84634 / DSM 17679 / JCM 13223</strain>
    </source>
</reference>
<evidence type="ECO:0000313" key="2">
    <source>
        <dbReference type="Proteomes" id="UP000017831"/>
    </source>
</evidence>
<organism evidence="1 2">
    <name type="scientific">Phocaeicola massiliensis B84634 = Timone 84634 = DSM 17679 = JCM 13223</name>
    <dbReference type="NCBI Taxonomy" id="1121098"/>
    <lineage>
        <taxon>Bacteria</taxon>
        <taxon>Pseudomonadati</taxon>
        <taxon>Bacteroidota</taxon>
        <taxon>Bacteroidia</taxon>
        <taxon>Bacteroidales</taxon>
        <taxon>Bacteroidaceae</taxon>
        <taxon>Phocaeicola</taxon>
    </lineage>
</organism>
<sequence>MFHDCSQKNYLNISLSKTFLNEKLQVKLAGEHLLNRRMSLYDGRINNIYFWQNEDQDQRHVSLSVVYRFNNYSKKYKGQSAADDVLNRL</sequence>
<evidence type="ECO:0008006" key="3">
    <source>
        <dbReference type="Google" id="ProtNLM"/>
    </source>
</evidence>
<comment type="caution">
    <text evidence="1">The sequence shown here is derived from an EMBL/GenBank/DDBJ whole genome shotgun (WGS) entry which is preliminary data.</text>
</comment>
<dbReference type="AlphaFoldDB" id="U6RB15"/>
<gene>
    <name evidence="1" type="ORF">HMPREF1534_03799</name>
</gene>
<dbReference type="PATRIC" id="fig|1121098.3.peg.3877"/>
<evidence type="ECO:0000313" key="1">
    <source>
        <dbReference type="EMBL" id="EOA52373.1"/>
    </source>
</evidence>
<proteinExistence type="predicted"/>
<dbReference type="EMBL" id="AQHY01000040">
    <property type="protein sequence ID" value="EOA52373.1"/>
    <property type="molecule type" value="Genomic_DNA"/>
</dbReference>
<name>U6RB15_9BACT</name>
<accession>U6RB15</accession>
<dbReference type="RefSeq" id="WP_005945140.1">
    <property type="nucleotide sequence ID" value="NZ_KB890319.1"/>
</dbReference>
<keyword evidence="2" id="KW-1185">Reference proteome</keyword>
<dbReference type="HOGENOM" id="CLU_2448492_0_0_10"/>